<evidence type="ECO:0000256" key="12">
    <source>
        <dbReference type="ARBA" id="ARBA00022993"/>
    </source>
</evidence>
<reference evidence="17" key="2">
    <citation type="journal article" date="2023" name="Curr. Microbiol.">
        <title>Granulicatella seriolae sp. nov., a Novel Facultative Anaerobe Isolated from Yellowtail Marine Fish.</title>
        <authorList>
            <person name="Lee M."/>
            <person name="Choi Y.J."/>
            <person name="Farooq A."/>
            <person name="Jeong J.B."/>
            <person name="Jung M.Y."/>
        </authorList>
    </citation>
    <scope>NUCLEOTIDE SEQUENCE</scope>
    <source>
        <strain evidence="17">S8</strain>
    </source>
</reference>
<dbReference type="GO" id="GO:0004594">
    <property type="term" value="F:pantothenate kinase activity"/>
    <property type="evidence" value="ECO:0007669"/>
    <property type="project" value="UniProtKB-EC"/>
</dbReference>
<keyword evidence="18" id="KW-1185">Reference proteome</keyword>
<evidence type="ECO:0000313" key="18">
    <source>
        <dbReference type="Proteomes" id="UP001059480"/>
    </source>
</evidence>
<dbReference type="EMBL" id="JANHNZ010000002">
    <property type="protein sequence ID" value="MCQ9209417.1"/>
    <property type="molecule type" value="Genomic_DNA"/>
</dbReference>
<evidence type="ECO:0000256" key="9">
    <source>
        <dbReference type="ARBA" id="ARBA00022741"/>
    </source>
</evidence>
<dbReference type="Gene3D" id="3.40.50.300">
    <property type="entry name" value="P-loop containing nucleotide triphosphate hydrolases"/>
    <property type="match status" value="1"/>
</dbReference>
<organism evidence="17 18">
    <name type="scientific">Granulicatella seriolae</name>
    <dbReference type="NCBI Taxonomy" id="2967226"/>
    <lineage>
        <taxon>Bacteria</taxon>
        <taxon>Bacillati</taxon>
        <taxon>Bacillota</taxon>
        <taxon>Bacilli</taxon>
        <taxon>Lactobacillales</taxon>
        <taxon>Carnobacteriaceae</taxon>
        <taxon>Granulicatella</taxon>
    </lineage>
</organism>
<keyword evidence="11 14" id="KW-0067">ATP-binding</keyword>
<dbReference type="Pfam" id="PF00485">
    <property type="entry name" value="PRK"/>
    <property type="match status" value="1"/>
</dbReference>
<evidence type="ECO:0000256" key="15">
    <source>
        <dbReference type="RuleBase" id="RU003530"/>
    </source>
</evidence>
<evidence type="ECO:0000256" key="4">
    <source>
        <dbReference type="ARBA" id="ARBA00006087"/>
    </source>
</evidence>
<dbReference type="Proteomes" id="UP001059480">
    <property type="component" value="Unassembled WGS sequence"/>
</dbReference>
<evidence type="ECO:0000256" key="1">
    <source>
        <dbReference type="ARBA" id="ARBA00001206"/>
    </source>
</evidence>
<protein>
    <recommendedName>
        <fullName evidence="6 14">Pantothenate kinase</fullName>
        <ecNumber evidence="5 14">2.7.1.33</ecNumber>
    </recommendedName>
    <alternativeName>
        <fullName evidence="13 14">Pantothenic acid kinase</fullName>
    </alternativeName>
</protein>
<evidence type="ECO:0000256" key="8">
    <source>
        <dbReference type="ARBA" id="ARBA00022679"/>
    </source>
</evidence>
<evidence type="ECO:0000256" key="5">
    <source>
        <dbReference type="ARBA" id="ARBA00012102"/>
    </source>
</evidence>
<comment type="catalytic activity">
    <reaction evidence="1 14 15">
        <text>(R)-pantothenate + ATP = (R)-4'-phosphopantothenate + ADP + H(+)</text>
        <dbReference type="Rhea" id="RHEA:16373"/>
        <dbReference type="ChEBI" id="CHEBI:10986"/>
        <dbReference type="ChEBI" id="CHEBI:15378"/>
        <dbReference type="ChEBI" id="CHEBI:29032"/>
        <dbReference type="ChEBI" id="CHEBI:30616"/>
        <dbReference type="ChEBI" id="CHEBI:456216"/>
        <dbReference type="EC" id="2.7.1.33"/>
    </reaction>
</comment>
<evidence type="ECO:0000313" key="17">
    <source>
        <dbReference type="EMBL" id="MCQ9209417.1"/>
    </source>
</evidence>
<evidence type="ECO:0000256" key="13">
    <source>
        <dbReference type="ARBA" id="ARBA00032866"/>
    </source>
</evidence>
<comment type="similarity">
    <text evidence="4 14 15">Belongs to the prokaryotic pantothenate kinase family.</text>
</comment>
<evidence type="ECO:0000256" key="14">
    <source>
        <dbReference type="HAMAP-Rule" id="MF_00215"/>
    </source>
</evidence>
<dbReference type="InterPro" id="IPR004566">
    <property type="entry name" value="PanK"/>
</dbReference>
<dbReference type="HAMAP" id="MF_00215">
    <property type="entry name" value="Pantothen_kinase_1"/>
    <property type="match status" value="1"/>
</dbReference>
<evidence type="ECO:0000256" key="3">
    <source>
        <dbReference type="ARBA" id="ARBA00005225"/>
    </source>
</evidence>
<reference evidence="17" key="3">
    <citation type="journal article" date="2023" name="Microbiol. Resour. Announc.">
        <title>Draft Genome Sequence of Granulicatella sp. Strain S8, Isolated from a Marine Fish, Seriola quinqueradiata.</title>
        <authorList>
            <person name="Lee M."/>
            <person name="Farooq A."/>
            <person name="Jeong J.B."/>
            <person name="Jung M.Y."/>
        </authorList>
    </citation>
    <scope>NUCLEOTIDE SEQUENCE</scope>
    <source>
        <strain evidence="17">S8</strain>
    </source>
</reference>
<dbReference type="EC" id="2.7.1.33" evidence="5 14"/>
<evidence type="ECO:0000259" key="16">
    <source>
        <dbReference type="Pfam" id="PF00485"/>
    </source>
</evidence>
<comment type="subcellular location">
    <subcellularLocation>
        <location evidence="2 14 15">Cytoplasm</location>
    </subcellularLocation>
</comment>
<keyword evidence="12 14" id="KW-0173">Coenzyme A biosynthesis</keyword>
<comment type="caution">
    <text evidence="17">The sequence shown here is derived from an EMBL/GenBank/DDBJ whole genome shotgun (WGS) entry which is preliminary data.</text>
</comment>
<dbReference type="CDD" id="cd02025">
    <property type="entry name" value="PanK"/>
    <property type="match status" value="1"/>
</dbReference>
<dbReference type="SUPFAM" id="SSF52540">
    <property type="entry name" value="P-loop containing nucleoside triphosphate hydrolases"/>
    <property type="match status" value="1"/>
</dbReference>
<keyword evidence="10 14" id="KW-0418">Kinase</keyword>
<evidence type="ECO:0000256" key="6">
    <source>
        <dbReference type="ARBA" id="ARBA00015080"/>
    </source>
</evidence>
<evidence type="ECO:0000256" key="7">
    <source>
        <dbReference type="ARBA" id="ARBA00022490"/>
    </source>
</evidence>
<sequence>MDEKAYYYQILRDEWKQNKTNHDIRLTLEELQHLTSLNDRISLQDVEDIYLPILHIFDIYWKNHIDLHKKEQSFLKQTHRTIPFIIGVSGSVAVGKSTTARLLQTMLQQVYPEKTIDLTTTDGFLFPNEVLIERGILNRKGFPESYDMESLVAFLLAIKTSDQAVTAPMYSHEIYNIIPNETQSFQQPDILIVEGINVLQLPPNREIYVSDFFDWSLYVDAEADNIEKWFLERFELLMDRAKSQPDNYYYKYAIGARQDAIAMAKEVWRTINLKNLEEYILPTRSRADLIIHKASKHHIDYLQLKKY</sequence>
<gene>
    <name evidence="14 17" type="primary">coaA</name>
    <name evidence="17" type="ORF">NPA36_02530</name>
</gene>
<feature type="binding site" evidence="14">
    <location>
        <begin position="90"/>
        <end position="97"/>
    </location>
    <ligand>
        <name>ATP</name>
        <dbReference type="ChEBI" id="CHEBI:30616"/>
    </ligand>
</feature>
<keyword evidence="7 14" id="KW-0963">Cytoplasm</keyword>
<dbReference type="PANTHER" id="PTHR10285">
    <property type="entry name" value="URIDINE KINASE"/>
    <property type="match status" value="1"/>
</dbReference>
<dbReference type="NCBIfam" id="TIGR00554">
    <property type="entry name" value="panK_bact"/>
    <property type="match status" value="1"/>
</dbReference>
<comment type="pathway">
    <text evidence="3 14 15">Cofactor biosynthesis; coenzyme A biosynthesis; CoA from (R)-pantothenate: step 1/5.</text>
</comment>
<evidence type="ECO:0000256" key="10">
    <source>
        <dbReference type="ARBA" id="ARBA00022777"/>
    </source>
</evidence>
<name>A0ABT1WM53_9LACT</name>
<keyword evidence="8 14" id="KW-0808">Transferase</keyword>
<keyword evidence="9 14" id="KW-0547">Nucleotide-binding</keyword>
<dbReference type="RefSeq" id="WP_256944534.1">
    <property type="nucleotide sequence ID" value="NZ_JANHNZ010000002.1"/>
</dbReference>
<evidence type="ECO:0000256" key="11">
    <source>
        <dbReference type="ARBA" id="ARBA00022840"/>
    </source>
</evidence>
<dbReference type="InterPro" id="IPR027417">
    <property type="entry name" value="P-loop_NTPase"/>
</dbReference>
<feature type="domain" description="Phosphoribulokinase/uridine kinase" evidence="16">
    <location>
        <begin position="85"/>
        <end position="224"/>
    </location>
</feature>
<dbReference type="InterPro" id="IPR006083">
    <property type="entry name" value="PRK/URK"/>
</dbReference>
<dbReference type="PIRSF" id="PIRSF000545">
    <property type="entry name" value="Pantothenate_kin"/>
    <property type="match status" value="1"/>
</dbReference>
<evidence type="ECO:0000256" key="2">
    <source>
        <dbReference type="ARBA" id="ARBA00004496"/>
    </source>
</evidence>
<accession>A0ABT1WM53</accession>
<proteinExistence type="inferred from homology"/>
<reference evidence="17" key="1">
    <citation type="submission" date="2022-07" db="EMBL/GenBank/DDBJ databases">
        <authorList>
            <person name="Jung M.-Y."/>
            <person name="Lee M."/>
        </authorList>
    </citation>
    <scope>NUCLEOTIDE SEQUENCE</scope>
    <source>
        <strain evidence="17">S8</strain>
    </source>
</reference>